<dbReference type="InterPro" id="IPR001296">
    <property type="entry name" value="Glyco_trans_1"/>
</dbReference>
<keyword evidence="2" id="KW-0808">Transferase</keyword>
<evidence type="ECO:0000256" key="2">
    <source>
        <dbReference type="ARBA" id="ARBA00022679"/>
    </source>
</evidence>
<dbReference type="RefSeq" id="WP_208273310.1">
    <property type="nucleotide sequence ID" value="NZ_BAAAGM010000006.1"/>
</dbReference>
<dbReference type="InterPro" id="IPR028098">
    <property type="entry name" value="Glyco_trans_4-like_N"/>
</dbReference>
<reference evidence="5 6" key="1">
    <citation type="submission" date="2021-03" db="EMBL/GenBank/DDBJ databases">
        <authorList>
            <person name="Kanchanasin P."/>
            <person name="Saeng-In P."/>
            <person name="Phongsopitanun W."/>
            <person name="Yuki M."/>
            <person name="Kudo T."/>
            <person name="Ohkuma M."/>
            <person name="Tanasupawat S."/>
        </authorList>
    </citation>
    <scope>NUCLEOTIDE SEQUENCE [LARGE SCALE GENOMIC DNA]</scope>
    <source>
        <strain evidence="5 6">L46</strain>
    </source>
</reference>
<evidence type="ECO:0000259" key="4">
    <source>
        <dbReference type="Pfam" id="PF13439"/>
    </source>
</evidence>
<dbReference type="PANTHER" id="PTHR12526">
    <property type="entry name" value="GLYCOSYLTRANSFERASE"/>
    <property type="match status" value="1"/>
</dbReference>
<dbReference type="PANTHER" id="PTHR12526:SF510">
    <property type="entry name" value="D-INOSITOL 3-PHOSPHATE GLYCOSYLTRANSFERASE"/>
    <property type="match status" value="1"/>
</dbReference>
<organism evidence="5 6">
    <name type="scientific">Actinomadura nitritigenes</name>
    <dbReference type="NCBI Taxonomy" id="134602"/>
    <lineage>
        <taxon>Bacteria</taxon>
        <taxon>Bacillati</taxon>
        <taxon>Actinomycetota</taxon>
        <taxon>Actinomycetes</taxon>
        <taxon>Streptosporangiales</taxon>
        <taxon>Thermomonosporaceae</taxon>
        <taxon>Actinomadura</taxon>
    </lineage>
</organism>
<evidence type="ECO:0000313" key="5">
    <source>
        <dbReference type="EMBL" id="MBO2444666.1"/>
    </source>
</evidence>
<evidence type="ECO:0000313" key="6">
    <source>
        <dbReference type="Proteomes" id="UP000666915"/>
    </source>
</evidence>
<keyword evidence="6" id="KW-1185">Reference proteome</keyword>
<dbReference type="Proteomes" id="UP000666915">
    <property type="component" value="Unassembled WGS sequence"/>
</dbReference>
<accession>A0ABS3REK4</accession>
<feature type="domain" description="Glycosyl transferase family 1" evidence="3">
    <location>
        <begin position="177"/>
        <end position="337"/>
    </location>
</feature>
<dbReference type="CDD" id="cd03801">
    <property type="entry name" value="GT4_PimA-like"/>
    <property type="match status" value="1"/>
</dbReference>
<dbReference type="Pfam" id="PF13439">
    <property type="entry name" value="Glyco_transf_4"/>
    <property type="match status" value="1"/>
</dbReference>
<feature type="domain" description="Glycosyltransferase subfamily 4-like N-terminal" evidence="4">
    <location>
        <begin position="90"/>
        <end position="165"/>
    </location>
</feature>
<sequence length="363" mass="37638">MTGGTAFAAPGGTAFVVPGDIDDPDVPSGGNVYDRRLCRALAAAGRPVREIAAPGSWPRPGAAARAGLGRFLAALPDGTAVLMDGLVACGVPDVVVPHASRLRLAVLVHMPLVDEGDDRLDALERDTLHSAAAVVATSPWAMKRLIRHHDLDPARVHAVPPGTDPAPLAAGTDGASRLLCVASVTPRKGHDVLVEALARVAGLPWSCVCAGPLDRDPAHAGRVRDLIARYSLGDRVRLAGPLTGPRLAAVHDAADLAVLPTRSETYGMVVTEALARGTPVVASDVDGVPGTLGHAPGGTVPGLLVPPDDPAALAEALRRWLLDPGLRDRLRDAARRRRGTLSGWDDTSRRMAAVLDGLAEETP</sequence>
<proteinExistence type="predicted"/>
<dbReference type="Pfam" id="PF00534">
    <property type="entry name" value="Glycos_transf_1"/>
    <property type="match status" value="1"/>
</dbReference>
<name>A0ABS3REK4_9ACTN</name>
<dbReference type="EMBL" id="JAGEOK010000050">
    <property type="protein sequence ID" value="MBO2444666.1"/>
    <property type="molecule type" value="Genomic_DNA"/>
</dbReference>
<evidence type="ECO:0000256" key="1">
    <source>
        <dbReference type="ARBA" id="ARBA00022676"/>
    </source>
</evidence>
<dbReference type="SUPFAM" id="SSF53756">
    <property type="entry name" value="UDP-Glycosyltransferase/glycogen phosphorylase"/>
    <property type="match status" value="1"/>
</dbReference>
<keyword evidence="1" id="KW-0328">Glycosyltransferase</keyword>
<gene>
    <name evidence="5" type="ORF">J4557_44840</name>
</gene>
<evidence type="ECO:0000259" key="3">
    <source>
        <dbReference type="Pfam" id="PF00534"/>
    </source>
</evidence>
<dbReference type="Gene3D" id="3.40.50.2000">
    <property type="entry name" value="Glycogen Phosphorylase B"/>
    <property type="match status" value="2"/>
</dbReference>
<protein>
    <submittedName>
        <fullName evidence="5">Glycosyltransferase family 4 protein</fullName>
    </submittedName>
</protein>
<comment type="caution">
    <text evidence="5">The sequence shown here is derived from an EMBL/GenBank/DDBJ whole genome shotgun (WGS) entry which is preliminary data.</text>
</comment>